<organism evidence="1 2">
    <name type="scientific">Cytobacillus horneckiae</name>
    <dbReference type="NCBI Taxonomy" id="549687"/>
    <lineage>
        <taxon>Bacteria</taxon>
        <taxon>Bacillati</taxon>
        <taxon>Bacillota</taxon>
        <taxon>Bacilli</taxon>
        <taxon>Bacillales</taxon>
        <taxon>Bacillaceae</taxon>
        <taxon>Cytobacillus</taxon>
    </lineage>
</organism>
<dbReference type="EMBL" id="PISD01000031">
    <property type="protein sequence ID" value="PKG28123.1"/>
    <property type="molecule type" value="Genomic_DNA"/>
</dbReference>
<protein>
    <recommendedName>
        <fullName evidence="3">NAD(P)-dependent oxidoreductase</fullName>
    </recommendedName>
</protein>
<evidence type="ECO:0008006" key="3">
    <source>
        <dbReference type="Google" id="ProtNLM"/>
    </source>
</evidence>
<reference evidence="1 2" key="1">
    <citation type="journal article" date="2010" name="Int. J. Syst. Evol. Microbiol.">
        <title>Bacillus horneckiae sp. nov., isolated from a spacecraft-assembly clean room.</title>
        <authorList>
            <person name="Vaishampayan P."/>
            <person name="Probst A."/>
            <person name="Krishnamurthi S."/>
            <person name="Ghosh S."/>
            <person name="Osman S."/>
            <person name="McDowall A."/>
            <person name="Ruckmani A."/>
            <person name="Mayilraj S."/>
            <person name="Venkateswaran K."/>
        </authorList>
    </citation>
    <scope>NUCLEOTIDE SEQUENCE [LARGE SCALE GENOMIC DNA]</scope>
    <source>
        <strain evidence="2">1PO1SC</strain>
    </source>
</reference>
<comment type="caution">
    <text evidence="1">The sequence shown here is derived from an EMBL/GenBank/DDBJ whole genome shotgun (WGS) entry which is preliminary data.</text>
</comment>
<name>A0A2N0ZF61_9BACI</name>
<dbReference type="Proteomes" id="UP000233343">
    <property type="component" value="Unassembled WGS sequence"/>
</dbReference>
<dbReference type="AlphaFoldDB" id="A0A2N0ZF61"/>
<sequence>MDRAVIADTYSFIGFSFCKALLDQGVTVIGINEINDAFILDKQLEIGRNANFTETDLTAAEILIDKESFIFVDLYSMFVDGLLPTNKLFTDFLSLIKNVENKVVLTLPIQWLSVDSPFIKEIKSMRNKVYSYYLPTVYGPFQPKSLLFQQAFLMKMKQCDQMKLNYQEWRHDAIYIEDVTDAILFSVKNDLPDERVLKSSIDNHWLKCAQYLDVEKDLNNESAIIDGNEGRKIKSLIVKNRWGLHESLDKQREHLSFLLNS</sequence>
<accession>A0A2N0ZF61</accession>
<keyword evidence="2" id="KW-1185">Reference proteome</keyword>
<gene>
    <name evidence="1" type="ORF">CWS20_14855</name>
</gene>
<evidence type="ECO:0000313" key="1">
    <source>
        <dbReference type="EMBL" id="PKG28123.1"/>
    </source>
</evidence>
<dbReference type="RefSeq" id="WP_066196227.1">
    <property type="nucleotide sequence ID" value="NZ_JAFDQP010000006.1"/>
</dbReference>
<evidence type="ECO:0000313" key="2">
    <source>
        <dbReference type="Proteomes" id="UP000233343"/>
    </source>
</evidence>
<proteinExistence type="predicted"/>